<feature type="compositionally biased region" description="Basic and acidic residues" evidence="3">
    <location>
        <begin position="236"/>
        <end position="250"/>
    </location>
</feature>
<reference evidence="5" key="1">
    <citation type="submission" date="2019-12" db="UniProtKB">
        <authorList>
            <consortium name="WormBaseParasite"/>
        </authorList>
    </citation>
    <scope>IDENTIFICATION</scope>
</reference>
<name>A0A5S6R3P7_TRIMR</name>
<evidence type="ECO:0000313" key="5">
    <source>
        <dbReference type="WBParaSite" id="TMUE_3000014120.1"/>
    </source>
</evidence>
<sequence>MNLQQQGDELNLVKTKSVIAAFISKLVLFKQNLGHGHLYQFPNLISLRDNGVVNDDDKSVYCNHLTMLHTDMRERYADILSMTIPAWILDPFSSVGGADIFLQEELIELQANEELKPKLKDGYTQFWLQRQIGDLFSGLWKIVKKDRLFYWNSGLTICAPLDVITRYQSSMPHTRRKKPRLPTSVPYVLQNALPLSASVCNRMEMHAETATVEESPSVANAVSFPGIPVSGGTSHAKRDTETKSKSETDKHPLYIGSVSRTLGLLKTESVKIEEAVASVSYVSNVLDNGISSNPEEQTDQNYTRSSRRFHSSSISFLLNQLRSGSEKREEESTFKAQVSGADFSSCIEHEKHFSNKEQRIAAAMESSQNEQEIDVTAKDNYNWPPKLLQAVVEEFHSPVRQFNNFLKMCKWSTDGVNLITASEDCRIRLFRLTENGSDKYSLRLNCRLPISDCIYDFCWSPFASVFAVASRNCPVNMYDENGKKVAYYIPVNCKDEISPALSVAIDSIGSHLYTGCNKFVYQFDLSRPGRQTLIIPTWQKRCVSQPGIISCFAFPKLSASCFFAGSYSGWGALYDTNMSGSCMLFEANANGVTQMAITSCGRYLFTGGRMDDSILCLDVRIMPKVLCALRRPVRTQQRIGFEFSRGTLISGTSDGSVYLWTEPYLGSNTLQPTSEMCVSKSAVNGVSLNSKYSLLATSSGERISVSLVEDMLDRESTIILKHRESDNALKLWSV</sequence>
<organism evidence="4 5">
    <name type="scientific">Trichuris muris</name>
    <name type="common">Mouse whipworm</name>
    <dbReference type="NCBI Taxonomy" id="70415"/>
    <lineage>
        <taxon>Eukaryota</taxon>
        <taxon>Metazoa</taxon>
        <taxon>Ecdysozoa</taxon>
        <taxon>Nematoda</taxon>
        <taxon>Enoplea</taxon>
        <taxon>Dorylaimia</taxon>
        <taxon>Trichinellida</taxon>
        <taxon>Trichuridae</taxon>
        <taxon>Trichuris</taxon>
    </lineage>
</organism>
<evidence type="ECO:0000256" key="1">
    <source>
        <dbReference type="ARBA" id="ARBA00038279"/>
    </source>
</evidence>
<keyword evidence="4" id="KW-1185">Reference proteome</keyword>
<dbReference type="Proteomes" id="UP000046395">
    <property type="component" value="Unassembled WGS sequence"/>
</dbReference>
<feature type="region of interest" description="Disordered" evidence="3">
    <location>
        <begin position="229"/>
        <end position="250"/>
    </location>
</feature>
<dbReference type="PANTHER" id="PTHR13211">
    <property type="entry name" value="TELOMERASE CAJAL BODY PROTEIN 1"/>
    <property type="match status" value="1"/>
</dbReference>
<dbReference type="SMART" id="SM00320">
    <property type="entry name" value="WD40"/>
    <property type="match status" value="6"/>
</dbReference>
<dbReference type="Pfam" id="PF00400">
    <property type="entry name" value="WD40"/>
    <property type="match status" value="1"/>
</dbReference>
<dbReference type="Gene3D" id="2.130.10.10">
    <property type="entry name" value="YVTN repeat-like/Quinoprotein amine dehydrogenase"/>
    <property type="match status" value="1"/>
</dbReference>
<evidence type="ECO:0000256" key="2">
    <source>
        <dbReference type="ARBA" id="ARBA00041558"/>
    </source>
</evidence>
<dbReference type="PANTHER" id="PTHR13211:SF0">
    <property type="entry name" value="TELOMERASE CAJAL BODY PROTEIN 1"/>
    <property type="match status" value="1"/>
</dbReference>
<evidence type="ECO:0000256" key="3">
    <source>
        <dbReference type="SAM" id="MobiDB-lite"/>
    </source>
</evidence>
<accession>A0A5S6R3P7</accession>
<proteinExistence type="inferred from homology"/>
<protein>
    <recommendedName>
        <fullName evidence="2">WD repeat-containing protein 79</fullName>
    </recommendedName>
</protein>
<evidence type="ECO:0000313" key="4">
    <source>
        <dbReference type="Proteomes" id="UP000046395"/>
    </source>
</evidence>
<comment type="similarity">
    <text evidence="1">Belongs to the TCAB1 family.</text>
</comment>
<dbReference type="STRING" id="70415.A0A5S6R3P7"/>
<dbReference type="AlphaFoldDB" id="A0A5S6R3P7"/>
<dbReference type="InterPro" id="IPR051150">
    <property type="entry name" value="SWT21/TCAB1_mRNA_Telomere"/>
</dbReference>
<dbReference type="InterPro" id="IPR001680">
    <property type="entry name" value="WD40_rpt"/>
</dbReference>
<dbReference type="InterPro" id="IPR036322">
    <property type="entry name" value="WD40_repeat_dom_sf"/>
</dbReference>
<dbReference type="InterPro" id="IPR015943">
    <property type="entry name" value="WD40/YVTN_repeat-like_dom_sf"/>
</dbReference>
<dbReference type="WBParaSite" id="TMUE_3000014120.1">
    <property type="protein sequence ID" value="TMUE_3000014120.1"/>
    <property type="gene ID" value="WBGene00302132"/>
</dbReference>
<dbReference type="SUPFAM" id="SSF50978">
    <property type="entry name" value="WD40 repeat-like"/>
    <property type="match status" value="1"/>
</dbReference>